<evidence type="ECO:0000256" key="1">
    <source>
        <dbReference type="ARBA" id="ARBA00022642"/>
    </source>
</evidence>
<keyword evidence="1 4" id="KW-0662">Pyridine nucleotide biosynthesis</keyword>
<feature type="modified residue" description="N6-(pyridoxal phosphate)lysine" evidence="4">
    <location>
        <position position="210"/>
    </location>
</feature>
<dbReference type="RefSeq" id="WP_161860711.1">
    <property type="nucleotide sequence ID" value="NZ_CP046620.1"/>
</dbReference>
<dbReference type="UniPathway" id="UPA00253">
    <property type="reaction ID" value="UER00329"/>
</dbReference>
<evidence type="ECO:0000256" key="6">
    <source>
        <dbReference type="PIRNR" id="PIRNR038800"/>
    </source>
</evidence>
<dbReference type="AlphaFoldDB" id="A0A6P1SWV2"/>
<evidence type="ECO:0000256" key="3">
    <source>
        <dbReference type="ARBA" id="ARBA00022898"/>
    </source>
</evidence>
<dbReference type="Pfam" id="PF22580">
    <property type="entry name" value="KYNU_C"/>
    <property type="match status" value="1"/>
</dbReference>
<feature type="binding site" evidence="4">
    <location>
        <position position="184"/>
    </location>
    <ligand>
        <name>pyridoxal 5'-phosphate</name>
        <dbReference type="ChEBI" id="CHEBI:597326"/>
    </ligand>
</feature>
<dbReference type="InterPro" id="IPR015421">
    <property type="entry name" value="PyrdxlP-dep_Trfase_major"/>
</dbReference>
<dbReference type="PIRSF" id="PIRSF038800">
    <property type="entry name" value="KYNU"/>
    <property type="match status" value="1"/>
</dbReference>
<dbReference type="GO" id="GO:0097053">
    <property type="term" value="P:L-kynurenine catabolic process"/>
    <property type="evidence" value="ECO:0007669"/>
    <property type="project" value="UniProtKB-UniRule"/>
</dbReference>
<dbReference type="InterPro" id="IPR015424">
    <property type="entry name" value="PyrdxlP-dep_Trfase"/>
</dbReference>
<dbReference type="EMBL" id="CP046620">
    <property type="protein sequence ID" value="QHQ34140.1"/>
    <property type="molecule type" value="Genomic_DNA"/>
</dbReference>
<dbReference type="HAMAP" id="MF_01970">
    <property type="entry name" value="Kynureninase"/>
    <property type="match status" value="1"/>
</dbReference>
<dbReference type="EC" id="3.7.1.3" evidence="4 5"/>
<dbReference type="GO" id="GO:0043420">
    <property type="term" value="P:anthranilate metabolic process"/>
    <property type="evidence" value="ECO:0007669"/>
    <property type="project" value="TreeGrafter"/>
</dbReference>
<evidence type="ECO:0000256" key="5">
    <source>
        <dbReference type="NCBIfam" id="TIGR01814"/>
    </source>
</evidence>
<reference evidence="7 8" key="1">
    <citation type="submission" date="2019-12" db="EMBL/GenBank/DDBJ databases">
        <title>Complete genome sequence of Algicella marina strain 9Alg 56(T) isolated from the red alga Tichocarpus crinitus.</title>
        <authorList>
            <person name="Kim S.-G."/>
            <person name="Nedashkovskaya O.I."/>
        </authorList>
    </citation>
    <scope>NUCLEOTIDE SEQUENCE [LARGE SCALE GENOMIC DNA]</scope>
    <source>
        <strain evidence="7 8">9Alg 56</strain>
    </source>
</reference>
<dbReference type="InterPro" id="IPR015422">
    <property type="entry name" value="PyrdxlP-dep_Trfase_small"/>
</dbReference>
<dbReference type="Proteomes" id="UP000464495">
    <property type="component" value="Chromosome"/>
</dbReference>
<keyword evidence="3 4" id="KW-0663">Pyridoxal phosphate</keyword>
<keyword evidence="8" id="KW-1185">Reference proteome</keyword>
<feature type="binding site" evidence="4">
    <location>
        <position position="187"/>
    </location>
    <ligand>
        <name>pyridoxal 5'-phosphate</name>
        <dbReference type="ChEBI" id="CHEBI:597326"/>
    </ligand>
</feature>
<dbReference type="FunFam" id="3.40.640.10:FF:000107">
    <property type="entry name" value="Kynureninase"/>
    <property type="match status" value="1"/>
</dbReference>
<name>A0A6P1SWV2_9RHOB</name>
<dbReference type="UniPathway" id="UPA00334">
    <property type="reaction ID" value="UER00455"/>
</dbReference>
<comment type="catalytic activity">
    <reaction evidence="6">
        <text>3-hydroxy-L-kynurenine + H2O = 3-hydroxyanthranilate + L-alanine + H(+)</text>
        <dbReference type="Rhea" id="RHEA:25143"/>
        <dbReference type="ChEBI" id="CHEBI:15377"/>
        <dbReference type="ChEBI" id="CHEBI:15378"/>
        <dbReference type="ChEBI" id="CHEBI:36559"/>
        <dbReference type="ChEBI" id="CHEBI:57972"/>
        <dbReference type="ChEBI" id="CHEBI:58125"/>
        <dbReference type="EC" id="3.7.1.3"/>
    </reaction>
</comment>
<keyword evidence="2 4" id="KW-0378">Hydrolase</keyword>
<dbReference type="GO" id="GO:0030429">
    <property type="term" value="F:kynureninase activity"/>
    <property type="evidence" value="ECO:0007669"/>
    <property type="project" value="UniProtKB-UniRule"/>
</dbReference>
<comment type="function">
    <text evidence="4 6">Catalyzes the cleavage of L-kynurenine (L-Kyn) and L-3-hydroxykynurenine (L-3OHKyn) into anthranilic acid (AA) and 3-hydroxyanthranilic acid (3-OHAA), respectively.</text>
</comment>
<comment type="pathway">
    <text evidence="4 6">Cofactor biosynthesis; NAD(+) biosynthesis; quinolinate from L-kynurenine: step 2/3.</text>
</comment>
<dbReference type="GO" id="GO:0019441">
    <property type="term" value="P:L-tryptophan catabolic process to kynurenine"/>
    <property type="evidence" value="ECO:0007669"/>
    <property type="project" value="TreeGrafter"/>
</dbReference>
<comment type="catalytic activity">
    <reaction evidence="4 6">
        <text>L-kynurenine + H2O = anthranilate + L-alanine + H(+)</text>
        <dbReference type="Rhea" id="RHEA:16813"/>
        <dbReference type="ChEBI" id="CHEBI:15377"/>
        <dbReference type="ChEBI" id="CHEBI:15378"/>
        <dbReference type="ChEBI" id="CHEBI:16567"/>
        <dbReference type="ChEBI" id="CHEBI:57959"/>
        <dbReference type="ChEBI" id="CHEBI:57972"/>
        <dbReference type="EC" id="3.7.1.3"/>
    </reaction>
</comment>
<dbReference type="GO" id="GO:0009435">
    <property type="term" value="P:NAD+ biosynthetic process"/>
    <property type="evidence" value="ECO:0007669"/>
    <property type="project" value="UniProtKB-UniRule"/>
</dbReference>
<evidence type="ECO:0000256" key="2">
    <source>
        <dbReference type="ARBA" id="ARBA00022801"/>
    </source>
</evidence>
<feature type="binding site" evidence="4">
    <location>
        <position position="85"/>
    </location>
    <ligand>
        <name>pyridoxal 5'-phosphate</name>
        <dbReference type="ChEBI" id="CHEBI:597326"/>
    </ligand>
</feature>
<protein>
    <recommendedName>
        <fullName evidence="4 5">Kynureninase</fullName>
        <ecNumber evidence="4 5">3.7.1.3</ecNumber>
    </recommendedName>
    <alternativeName>
        <fullName evidence="4">L-kynurenine hydrolase</fullName>
    </alternativeName>
</protein>
<dbReference type="GO" id="GO:0030170">
    <property type="term" value="F:pyridoxal phosphate binding"/>
    <property type="evidence" value="ECO:0007669"/>
    <property type="project" value="UniProtKB-UniRule"/>
</dbReference>
<gene>
    <name evidence="4 7" type="primary">kynU</name>
    <name evidence="7" type="ORF">GO499_02530</name>
</gene>
<sequence>MVDFQKTRDAFDLPEGIVYLDGNSLGPLPRAATARVSALLRDEWGQRLIRGWNEAGWMAQPGRTGDRIACLIGAAPDTVTVGDTLSIRLHQALHAALQAAPDRREVLTCSGNFPSDLYIAEGLLRTLDKGHTLRVVPPQEVAATLSDQTAVLMLTEVDYRTGRLHDMARLTRAAHNLGAVTVWDLAHSAGALPVDLRGTNADFAVGCTYKYLNGGPGAPAFLYVRPDRAEQVSPALPGWLGHAAPFEFEPSYRPAPGISRMRIGTPPVIALAALETALDIFDDVAMSDIRARSITLSERFIAGADALGLQLMSPRDPARRGSQVSIAHPEGYAMMQALISRGVIGDFRAPDLMRFGFAPLYNTEADIDTALAHLSDVVLNRLWDNPAYSVRQAVT</sequence>
<comment type="similarity">
    <text evidence="4 6">Belongs to the kynureninase family.</text>
</comment>
<comment type="subunit">
    <text evidence="4 6">Homodimer.</text>
</comment>
<dbReference type="Gene3D" id="3.40.640.10">
    <property type="entry name" value="Type I PLP-dependent aspartate aminotransferase-like (Major domain)"/>
    <property type="match status" value="1"/>
</dbReference>
<feature type="binding site" evidence="4">
    <location>
        <position position="265"/>
    </location>
    <ligand>
        <name>pyridoxal 5'-phosphate</name>
        <dbReference type="ChEBI" id="CHEBI:597326"/>
    </ligand>
</feature>
<dbReference type="PANTHER" id="PTHR14084:SF0">
    <property type="entry name" value="KYNURENINASE"/>
    <property type="match status" value="1"/>
</dbReference>
<dbReference type="Gene3D" id="3.90.1150.10">
    <property type="entry name" value="Aspartate Aminotransferase, domain 1"/>
    <property type="match status" value="1"/>
</dbReference>
<evidence type="ECO:0000313" key="8">
    <source>
        <dbReference type="Proteomes" id="UP000464495"/>
    </source>
</evidence>
<dbReference type="KEGG" id="amaq:GO499_02530"/>
<feature type="binding site" evidence="4">
    <location>
        <position position="155"/>
    </location>
    <ligand>
        <name>pyridoxal 5'-phosphate</name>
        <dbReference type="ChEBI" id="CHEBI:597326"/>
    </ligand>
</feature>
<dbReference type="PANTHER" id="PTHR14084">
    <property type="entry name" value="KYNURENINASE"/>
    <property type="match status" value="1"/>
</dbReference>
<evidence type="ECO:0000313" key="7">
    <source>
        <dbReference type="EMBL" id="QHQ34140.1"/>
    </source>
</evidence>
<organism evidence="7 8">
    <name type="scientific">Algicella marina</name>
    <dbReference type="NCBI Taxonomy" id="2683284"/>
    <lineage>
        <taxon>Bacteria</taxon>
        <taxon>Pseudomonadati</taxon>
        <taxon>Pseudomonadota</taxon>
        <taxon>Alphaproteobacteria</taxon>
        <taxon>Rhodobacterales</taxon>
        <taxon>Paracoccaceae</taxon>
        <taxon>Algicella</taxon>
    </lineage>
</organism>
<accession>A0A6P1SWV2</accession>
<feature type="binding site" evidence="4">
    <location>
        <begin position="113"/>
        <end position="116"/>
    </location>
    <ligand>
        <name>pyridoxal 5'-phosphate</name>
        <dbReference type="ChEBI" id="CHEBI:597326"/>
    </ligand>
</feature>
<dbReference type="InterPro" id="IPR010111">
    <property type="entry name" value="Kynureninase"/>
</dbReference>
<evidence type="ECO:0000256" key="4">
    <source>
        <dbReference type="HAMAP-Rule" id="MF_01970"/>
    </source>
</evidence>
<feature type="binding site" evidence="4">
    <location>
        <position position="86"/>
    </location>
    <ligand>
        <name>pyridoxal 5'-phosphate</name>
        <dbReference type="ChEBI" id="CHEBI:597326"/>
    </ligand>
</feature>
<comment type="pathway">
    <text evidence="4 6">Amino-acid degradation; L-kynurenine degradation; L-alanine and anthranilate from L-kynurenine: step 1/1.</text>
</comment>
<dbReference type="GO" id="GO:0019805">
    <property type="term" value="P:quinolinate biosynthetic process"/>
    <property type="evidence" value="ECO:0007669"/>
    <property type="project" value="UniProtKB-UniRule"/>
</dbReference>
<comment type="cofactor">
    <cofactor evidence="4 6">
        <name>pyridoxal 5'-phosphate</name>
        <dbReference type="ChEBI" id="CHEBI:597326"/>
    </cofactor>
</comment>
<dbReference type="SUPFAM" id="SSF53383">
    <property type="entry name" value="PLP-dependent transferases"/>
    <property type="match status" value="1"/>
</dbReference>
<feature type="binding site" evidence="4">
    <location>
        <position position="209"/>
    </location>
    <ligand>
        <name>pyridoxal 5'-phosphate</name>
        <dbReference type="ChEBI" id="CHEBI:597326"/>
    </ligand>
</feature>
<dbReference type="GO" id="GO:0005737">
    <property type="term" value="C:cytoplasm"/>
    <property type="evidence" value="ECO:0007669"/>
    <property type="project" value="UniProtKB-UniRule"/>
</dbReference>
<dbReference type="NCBIfam" id="TIGR01814">
    <property type="entry name" value="kynureninase"/>
    <property type="match status" value="1"/>
</dbReference>
<feature type="binding site" evidence="4">
    <location>
        <position position="239"/>
    </location>
    <ligand>
        <name>pyridoxal 5'-phosphate</name>
        <dbReference type="ChEBI" id="CHEBI:597326"/>
    </ligand>
</feature>
<proteinExistence type="inferred from homology"/>